<geneLocation type="mitochondrion" evidence="21"/>
<evidence type="ECO:0000256" key="11">
    <source>
        <dbReference type="ARBA" id="ARBA00022982"/>
    </source>
</evidence>
<name>A0A5Q0RZX0_9ACAR</name>
<feature type="transmembrane region" description="Helical" evidence="19">
    <location>
        <begin position="20"/>
        <end position="40"/>
    </location>
</feature>
<keyword evidence="11" id="KW-0249">Electron transport</keyword>
<dbReference type="EMBL" id="MN557820">
    <property type="protein sequence ID" value="QGA47505.1"/>
    <property type="molecule type" value="Genomic_DNA"/>
</dbReference>
<evidence type="ECO:0000256" key="14">
    <source>
        <dbReference type="ARBA" id="ARBA00023075"/>
    </source>
</evidence>
<organism evidence="21">
    <name type="scientific">Tinaminyssus melloi</name>
    <dbReference type="NCBI Taxonomy" id="105222"/>
    <lineage>
        <taxon>Eukaryota</taxon>
        <taxon>Metazoa</taxon>
        <taxon>Ecdysozoa</taxon>
        <taxon>Arthropoda</taxon>
        <taxon>Chelicerata</taxon>
        <taxon>Arachnida</taxon>
        <taxon>Acari</taxon>
        <taxon>Parasitiformes</taxon>
        <taxon>Mesostigmata</taxon>
        <taxon>Gamasina</taxon>
        <taxon>Dermanyssoidea</taxon>
        <taxon>Rhinonyssidae</taxon>
        <taxon>Tinaminyssus</taxon>
    </lineage>
</organism>
<keyword evidence="10" id="KW-1278">Translocase</keyword>
<dbReference type="PANTHER" id="PTHR46552">
    <property type="entry name" value="NADH-UBIQUINONE OXIDOREDUCTASE CHAIN 2"/>
    <property type="match status" value="1"/>
</dbReference>
<evidence type="ECO:0000259" key="20">
    <source>
        <dbReference type="Pfam" id="PF00361"/>
    </source>
</evidence>
<evidence type="ECO:0000256" key="7">
    <source>
        <dbReference type="ARBA" id="ARBA00022660"/>
    </source>
</evidence>
<evidence type="ECO:0000256" key="13">
    <source>
        <dbReference type="ARBA" id="ARBA00023027"/>
    </source>
</evidence>
<evidence type="ECO:0000256" key="8">
    <source>
        <dbReference type="ARBA" id="ARBA00022692"/>
    </source>
</evidence>
<dbReference type="EC" id="7.1.1.2" evidence="4"/>
<evidence type="ECO:0000256" key="12">
    <source>
        <dbReference type="ARBA" id="ARBA00022989"/>
    </source>
</evidence>
<keyword evidence="16 19" id="KW-0472">Membrane</keyword>
<evidence type="ECO:0000313" key="21">
    <source>
        <dbReference type="EMBL" id="QGA47505.1"/>
    </source>
</evidence>
<evidence type="ECO:0000256" key="16">
    <source>
        <dbReference type="ARBA" id="ARBA00023136"/>
    </source>
</evidence>
<feature type="transmembrane region" description="Helical" evidence="19">
    <location>
        <begin position="253"/>
        <end position="272"/>
    </location>
</feature>
<gene>
    <name evidence="21" type="primary">ND2</name>
</gene>
<feature type="domain" description="NADH:quinone oxidoreductase/Mrp antiporter transmembrane" evidence="20">
    <location>
        <begin position="17"/>
        <end position="262"/>
    </location>
</feature>
<accession>A0A5Q0RZX0</accession>
<evidence type="ECO:0000256" key="5">
    <source>
        <dbReference type="ARBA" id="ARBA00021008"/>
    </source>
</evidence>
<evidence type="ECO:0000256" key="1">
    <source>
        <dbReference type="ARBA" id="ARBA00003257"/>
    </source>
</evidence>
<protein>
    <recommendedName>
        <fullName evidence="5">NADH-ubiquinone oxidoreductase chain 2</fullName>
        <ecNumber evidence="4">7.1.1.2</ecNumber>
    </recommendedName>
    <alternativeName>
        <fullName evidence="17">NADH dehydrogenase subunit 2</fullName>
    </alternativeName>
</protein>
<evidence type="ECO:0000256" key="3">
    <source>
        <dbReference type="ARBA" id="ARBA00007012"/>
    </source>
</evidence>
<feature type="transmembrane region" description="Helical" evidence="19">
    <location>
        <begin position="159"/>
        <end position="177"/>
    </location>
</feature>
<dbReference type="PANTHER" id="PTHR46552:SF1">
    <property type="entry name" value="NADH-UBIQUINONE OXIDOREDUCTASE CHAIN 2"/>
    <property type="match status" value="1"/>
</dbReference>
<dbReference type="RefSeq" id="YP_009710902.1">
    <property type="nucleotide sequence ID" value="NC_045209.1"/>
</dbReference>
<dbReference type="GeneID" id="42438346"/>
<evidence type="ECO:0000256" key="18">
    <source>
        <dbReference type="ARBA" id="ARBA00049551"/>
    </source>
</evidence>
<dbReference type="GO" id="GO:0008137">
    <property type="term" value="F:NADH dehydrogenase (ubiquinone) activity"/>
    <property type="evidence" value="ECO:0007669"/>
    <property type="project" value="UniProtKB-EC"/>
</dbReference>
<keyword evidence="9" id="KW-0999">Mitochondrion inner membrane</keyword>
<feature type="transmembrane region" description="Helical" evidence="19">
    <location>
        <begin position="52"/>
        <end position="71"/>
    </location>
</feature>
<keyword evidence="7" id="KW-0679">Respiratory chain</keyword>
<feature type="transmembrane region" description="Helical" evidence="19">
    <location>
        <begin position="221"/>
        <end position="241"/>
    </location>
</feature>
<evidence type="ECO:0000256" key="19">
    <source>
        <dbReference type="SAM" id="Phobius"/>
    </source>
</evidence>
<evidence type="ECO:0000256" key="15">
    <source>
        <dbReference type="ARBA" id="ARBA00023128"/>
    </source>
</evidence>
<feature type="transmembrane region" description="Helical" evidence="19">
    <location>
        <begin position="293"/>
        <end position="312"/>
    </location>
</feature>
<dbReference type="InterPro" id="IPR050175">
    <property type="entry name" value="Complex_I_Subunit_2"/>
</dbReference>
<dbReference type="GO" id="GO:0006120">
    <property type="term" value="P:mitochondrial electron transport, NADH to ubiquinone"/>
    <property type="evidence" value="ECO:0007669"/>
    <property type="project" value="TreeGrafter"/>
</dbReference>
<dbReference type="Pfam" id="PF00361">
    <property type="entry name" value="Proton_antipo_M"/>
    <property type="match status" value="1"/>
</dbReference>
<evidence type="ECO:0000256" key="17">
    <source>
        <dbReference type="ARBA" id="ARBA00031028"/>
    </source>
</evidence>
<evidence type="ECO:0000256" key="4">
    <source>
        <dbReference type="ARBA" id="ARBA00012944"/>
    </source>
</evidence>
<evidence type="ECO:0000256" key="6">
    <source>
        <dbReference type="ARBA" id="ARBA00022448"/>
    </source>
</evidence>
<comment type="similarity">
    <text evidence="3">Belongs to the complex I subunit 2 family.</text>
</comment>
<keyword evidence="15 21" id="KW-0496">Mitochondrion</keyword>
<proteinExistence type="inferred from homology"/>
<dbReference type="AlphaFoldDB" id="A0A5Q0RZX0"/>
<keyword evidence="14" id="KW-0830">Ubiquinone</keyword>
<reference evidence="21" key="1">
    <citation type="submission" date="2019-10" db="EMBL/GenBank/DDBJ databases">
        <title>The complete mitochondrial genomes and bacterial metagenome data from two species of bird nasal-mites (Rhinonyssidae: Mesostigmata).</title>
        <authorList>
            <person name="Osuna-Mascaro C."/>
            <person name="Dona J."/>
            <person name="Johnson K."/>
            <person name="Esteban R."/>
            <person name="de Rojas M."/>
        </authorList>
    </citation>
    <scope>NUCLEOTIDE SEQUENCE</scope>
    <source>
        <tissue evidence="21">Whole body</tissue>
    </source>
</reference>
<feature type="transmembrane region" description="Helical" evidence="19">
    <location>
        <begin position="77"/>
        <end position="96"/>
    </location>
</feature>
<comment type="catalytic activity">
    <reaction evidence="18">
        <text>a ubiquinone + NADH + 5 H(+)(in) = a ubiquinol + NAD(+) + 4 H(+)(out)</text>
        <dbReference type="Rhea" id="RHEA:29091"/>
        <dbReference type="Rhea" id="RHEA-COMP:9565"/>
        <dbReference type="Rhea" id="RHEA-COMP:9566"/>
        <dbReference type="ChEBI" id="CHEBI:15378"/>
        <dbReference type="ChEBI" id="CHEBI:16389"/>
        <dbReference type="ChEBI" id="CHEBI:17976"/>
        <dbReference type="ChEBI" id="CHEBI:57540"/>
        <dbReference type="ChEBI" id="CHEBI:57945"/>
        <dbReference type="EC" id="7.1.1.2"/>
    </reaction>
</comment>
<feature type="transmembrane region" description="Helical" evidence="19">
    <location>
        <begin position="183"/>
        <end position="200"/>
    </location>
</feature>
<dbReference type="CTD" id="4536"/>
<comment type="subcellular location">
    <subcellularLocation>
        <location evidence="2">Mitochondrion inner membrane</location>
        <topology evidence="2">Multi-pass membrane protein</topology>
    </subcellularLocation>
</comment>
<evidence type="ECO:0000256" key="10">
    <source>
        <dbReference type="ARBA" id="ARBA00022967"/>
    </source>
</evidence>
<dbReference type="InterPro" id="IPR001750">
    <property type="entry name" value="ND/Mrp_TM"/>
</dbReference>
<keyword evidence="8 19" id="KW-0812">Transmembrane</keyword>
<keyword evidence="12 19" id="KW-1133">Transmembrane helix</keyword>
<sequence length="313" mass="36778">MNFIILISSLVLGLSTNNWFTLWVSLEINTLTYLYIAFNYNNISTNSCMKYFIMQTIPSSIFIMIISLNEINTLNNATNTIILLTMMMKLGLGPLYNWLLELTETMNWLGFIMLNTLQKLLPLYIINMTLMNNSFSKSMIIFSSLLSCYMMYNTTSMKKFLAMSSLIHLSWIIYMMMTTNHSWVIYYLMYVFLAINLLFLPVNLHKINQIFYMKSPQSMNMCITMFNFCSMPPMMFFFSKIKAMSFMMNTDLLVMIMLLISSLTSTYIYLAITYQITLNKKMYFLPKNNMTSWNNFNMATIMSMMLLCIIMFL</sequence>
<comment type="function">
    <text evidence="1">Core subunit of the mitochondrial membrane respiratory chain NADH dehydrogenase (Complex I) that is believed to belong to the minimal assembly required for catalysis. Complex I functions in the transfer of electrons from NADH to the respiratory chain. The immediate electron acceptor for the enzyme is believed to be ubiquinone.</text>
</comment>
<keyword evidence="13" id="KW-0520">NAD</keyword>
<evidence type="ECO:0000256" key="9">
    <source>
        <dbReference type="ARBA" id="ARBA00022792"/>
    </source>
</evidence>
<keyword evidence="6" id="KW-0813">Transport</keyword>
<dbReference type="GO" id="GO:0005743">
    <property type="term" value="C:mitochondrial inner membrane"/>
    <property type="evidence" value="ECO:0007669"/>
    <property type="project" value="UniProtKB-SubCell"/>
</dbReference>
<evidence type="ECO:0000256" key="2">
    <source>
        <dbReference type="ARBA" id="ARBA00004448"/>
    </source>
</evidence>